<name>A0A9P7DRB6_9AGAM</name>
<comment type="caution">
    <text evidence="1">The sequence shown here is derived from an EMBL/GenBank/DDBJ whole genome shotgun (WGS) entry which is preliminary data.</text>
</comment>
<organism evidence="1 2">
    <name type="scientific">Suillus subaureus</name>
    <dbReference type="NCBI Taxonomy" id="48587"/>
    <lineage>
        <taxon>Eukaryota</taxon>
        <taxon>Fungi</taxon>
        <taxon>Dikarya</taxon>
        <taxon>Basidiomycota</taxon>
        <taxon>Agaricomycotina</taxon>
        <taxon>Agaricomycetes</taxon>
        <taxon>Agaricomycetidae</taxon>
        <taxon>Boletales</taxon>
        <taxon>Suillineae</taxon>
        <taxon>Suillaceae</taxon>
        <taxon>Suillus</taxon>
    </lineage>
</organism>
<dbReference type="RefSeq" id="XP_041186066.1">
    <property type="nucleotide sequence ID" value="XM_041337289.1"/>
</dbReference>
<reference evidence="1" key="1">
    <citation type="journal article" date="2020" name="New Phytol.">
        <title>Comparative genomics reveals dynamic genome evolution in host specialist ectomycorrhizal fungi.</title>
        <authorList>
            <person name="Lofgren L.A."/>
            <person name="Nguyen N.H."/>
            <person name="Vilgalys R."/>
            <person name="Ruytinx J."/>
            <person name="Liao H.L."/>
            <person name="Branco S."/>
            <person name="Kuo A."/>
            <person name="LaButti K."/>
            <person name="Lipzen A."/>
            <person name="Andreopoulos W."/>
            <person name="Pangilinan J."/>
            <person name="Riley R."/>
            <person name="Hundley H."/>
            <person name="Na H."/>
            <person name="Barry K."/>
            <person name="Grigoriev I.V."/>
            <person name="Stajich J.E."/>
            <person name="Kennedy P.G."/>
        </authorList>
    </citation>
    <scope>NUCLEOTIDE SEQUENCE</scope>
    <source>
        <strain evidence="1">MN1</strain>
    </source>
</reference>
<dbReference type="AlphaFoldDB" id="A0A9P7DRB6"/>
<proteinExistence type="predicted"/>
<sequence>MHTREEVGIAVETTQDLEASFAWAPPLSTEPRDANDLLAVPESILPDDITAEFAALEELKRTEGVQNINGVEVLEGNTFDFDESNKE</sequence>
<dbReference type="OrthoDB" id="2680670at2759"/>
<keyword evidence="2" id="KW-1185">Reference proteome</keyword>
<dbReference type="GeneID" id="64631305"/>
<dbReference type="Proteomes" id="UP000807769">
    <property type="component" value="Unassembled WGS sequence"/>
</dbReference>
<gene>
    <name evidence="1" type="ORF">BJ212DRAFT_1399201</name>
</gene>
<evidence type="ECO:0000313" key="2">
    <source>
        <dbReference type="Proteomes" id="UP000807769"/>
    </source>
</evidence>
<protein>
    <submittedName>
        <fullName evidence="1">Uncharacterized protein</fullName>
    </submittedName>
</protein>
<evidence type="ECO:0000313" key="1">
    <source>
        <dbReference type="EMBL" id="KAG1801253.1"/>
    </source>
</evidence>
<dbReference type="EMBL" id="JABBWG010000095">
    <property type="protein sequence ID" value="KAG1801253.1"/>
    <property type="molecule type" value="Genomic_DNA"/>
</dbReference>
<accession>A0A9P7DRB6</accession>